<name>A0A7W9WXZ9_9BURK</name>
<comment type="caution">
    <text evidence="2">The sequence shown here is derived from an EMBL/GenBank/DDBJ whole genome shotgun (WGS) entry which is preliminary data.</text>
</comment>
<protein>
    <submittedName>
        <fullName evidence="2">Uncharacterized membrane protein YhaH (DUF805 family)</fullName>
    </submittedName>
</protein>
<evidence type="ECO:0000256" key="1">
    <source>
        <dbReference type="SAM" id="Phobius"/>
    </source>
</evidence>
<dbReference type="AlphaFoldDB" id="A0A7W9WXZ9"/>
<gene>
    <name evidence="2" type="ORF">HD842_001014</name>
</gene>
<dbReference type="GO" id="GO:0005886">
    <property type="term" value="C:plasma membrane"/>
    <property type="evidence" value="ECO:0007669"/>
    <property type="project" value="TreeGrafter"/>
</dbReference>
<evidence type="ECO:0000313" key="2">
    <source>
        <dbReference type="EMBL" id="MBB6132903.1"/>
    </source>
</evidence>
<keyword evidence="3" id="KW-1185">Reference proteome</keyword>
<dbReference type="Pfam" id="PF05656">
    <property type="entry name" value="DUF805"/>
    <property type="match status" value="1"/>
</dbReference>
<keyword evidence="1" id="KW-0472">Membrane</keyword>
<accession>A0A7W9WXZ9</accession>
<keyword evidence="1" id="KW-1133">Transmembrane helix</keyword>
<sequence length="103" mass="11632">MSTAVIRCLRKYADFSGTAVRSEFWWFYLFNVLVTVLLYFSPDVINFIGLAALLVPSLSSASRRLHDTGRSGWWQLLILVPFIGSLVLIVFLVQKSKFASIDA</sequence>
<dbReference type="EMBL" id="JACHBX010000001">
    <property type="protein sequence ID" value="MBB6132903.1"/>
    <property type="molecule type" value="Genomic_DNA"/>
</dbReference>
<organism evidence="2 3">
    <name type="scientific">Massilia aurea</name>
    <dbReference type="NCBI Taxonomy" id="373040"/>
    <lineage>
        <taxon>Bacteria</taxon>
        <taxon>Pseudomonadati</taxon>
        <taxon>Pseudomonadota</taxon>
        <taxon>Betaproteobacteria</taxon>
        <taxon>Burkholderiales</taxon>
        <taxon>Oxalobacteraceae</taxon>
        <taxon>Telluria group</taxon>
        <taxon>Massilia</taxon>
    </lineage>
</organism>
<dbReference type="Proteomes" id="UP000540787">
    <property type="component" value="Unassembled WGS sequence"/>
</dbReference>
<keyword evidence="1" id="KW-0812">Transmembrane</keyword>
<dbReference type="InterPro" id="IPR008523">
    <property type="entry name" value="DUF805"/>
</dbReference>
<proteinExistence type="predicted"/>
<reference evidence="2 3" key="1">
    <citation type="submission" date="2020-08" db="EMBL/GenBank/DDBJ databases">
        <title>The Agave Microbiome: Exploring the role of microbial communities in plant adaptations to desert environments.</title>
        <authorList>
            <person name="Partida-Martinez L.P."/>
        </authorList>
    </citation>
    <scope>NUCLEOTIDE SEQUENCE [LARGE SCALE GENOMIC DNA]</scope>
    <source>
        <strain evidence="2 3">AT3.2</strain>
    </source>
</reference>
<feature type="transmembrane region" description="Helical" evidence="1">
    <location>
        <begin position="72"/>
        <end position="93"/>
    </location>
</feature>
<dbReference type="PANTHER" id="PTHR34980">
    <property type="entry name" value="INNER MEMBRANE PROTEIN-RELATED-RELATED"/>
    <property type="match status" value="1"/>
</dbReference>
<evidence type="ECO:0000313" key="3">
    <source>
        <dbReference type="Proteomes" id="UP000540787"/>
    </source>
</evidence>
<feature type="transmembrane region" description="Helical" evidence="1">
    <location>
        <begin position="24"/>
        <end position="40"/>
    </location>
</feature>
<dbReference type="PANTHER" id="PTHR34980:SF2">
    <property type="entry name" value="INNER MEMBRANE PROTEIN YHAH-RELATED"/>
    <property type="match status" value="1"/>
</dbReference>